<evidence type="ECO:0000259" key="2">
    <source>
        <dbReference type="Pfam" id="PF25861"/>
    </source>
</evidence>
<feature type="region of interest" description="Disordered" evidence="1">
    <location>
        <begin position="733"/>
        <end position="779"/>
    </location>
</feature>
<dbReference type="STRING" id="1123024.GCA_000423625_00334"/>
<reference evidence="5 6" key="1">
    <citation type="submission" date="2019-07" db="EMBL/GenBank/DDBJ databases">
        <title>Whole genome shotgun sequence of Pseudonocardia asaccharolytica NBRC 16224.</title>
        <authorList>
            <person name="Hosoyama A."/>
            <person name="Uohara A."/>
            <person name="Ohji S."/>
            <person name="Ichikawa N."/>
        </authorList>
    </citation>
    <scope>NUCLEOTIDE SEQUENCE [LARGE SCALE GENOMIC DNA]</scope>
    <source>
        <strain evidence="5 6">NBRC 16224</strain>
    </source>
</reference>
<protein>
    <recommendedName>
        <fullName evidence="7">PglZ domain-containing protein</fullName>
    </recommendedName>
</protein>
<dbReference type="Proteomes" id="UP000321328">
    <property type="component" value="Unassembled WGS sequence"/>
</dbReference>
<gene>
    <name evidence="5" type="ORF">PA7_11220</name>
</gene>
<dbReference type="InterPro" id="IPR058880">
    <property type="entry name" value="PglZ_N"/>
</dbReference>
<dbReference type="Pfam" id="PF08665">
    <property type="entry name" value="PglZ"/>
    <property type="match status" value="1"/>
</dbReference>
<feature type="region of interest" description="Disordered" evidence="1">
    <location>
        <begin position="637"/>
        <end position="658"/>
    </location>
</feature>
<dbReference type="AlphaFoldDB" id="A0A511CXL3"/>
<dbReference type="InterPro" id="IPR058881">
    <property type="entry name" value="PglZ_2nd"/>
</dbReference>
<evidence type="ECO:0000259" key="4">
    <source>
        <dbReference type="Pfam" id="PF25863"/>
    </source>
</evidence>
<dbReference type="RefSeq" id="WP_028928592.1">
    <property type="nucleotide sequence ID" value="NZ_AUII01000001.1"/>
</dbReference>
<dbReference type="NCBIfam" id="NF033446">
    <property type="entry name" value="BREX_PglZ_2"/>
    <property type="match status" value="1"/>
</dbReference>
<dbReference type="OrthoDB" id="6725302at2"/>
<keyword evidence="6" id="KW-1185">Reference proteome</keyword>
<evidence type="ECO:0000313" key="5">
    <source>
        <dbReference type="EMBL" id="GEL17285.1"/>
    </source>
</evidence>
<feature type="domain" description="Alkaline phosphatase-like protein PglZ N-terminal" evidence="3">
    <location>
        <begin position="13"/>
        <end position="105"/>
    </location>
</feature>
<accession>A0A511CXL3</accession>
<evidence type="ECO:0000259" key="3">
    <source>
        <dbReference type="Pfam" id="PF25862"/>
    </source>
</evidence>
<comment type="caution">
    <text evidence="5">The sequence shown here is derived from an EMBL/GenBank/DDBJ whole genome shotgun (WGS) entry which is preliminary data.</text>
</comment>
<dbReference type="Pfam" id="PF25861">
    <property type="entry name" value="PglZ_2nd"/>
    <property type="match status" value="1"/>
</dbReference>
<organism evidence="5 6">
    <name type="scientific">Pseudonocardia asaccharolytica DSM 44247 = NBRC 16224</name>
    <dbReference type="NCBI Taxonomy" id="1123024"/>
    <lineage>
        <taxon>Bacteria</taxon>
        <taxon>Bacillati</taxon>
        <taxon>Actinomycetota</taxon>
        <taxon>Actinomycetes</taxon>
        <taxon>Pseudonocardiales</taxon>
        <taxon>Pseudonocardiaceae</taxon>
        <taxon>Pseudonocardia</taxon>
    </lineage>
</organism>
<feature type="domain" description="Alkaline phosphatase-like protein PglZ C-terminal" evidence="4">
    <location>
        <begin position="779"/>
        <end position="876"/>
    </location>
</feature>
<feature type="domain" description="Alkaline phosphatase-like protein PglZ second" evidence="2">
    <location>
        <begin position="190"/>
        <end position="314"/>
    </location>
</feature>
<evidence type="ECO:0000256" key="1">
    <source>
        <dbReference type="SAM" id="MobiDB-lite"/>
    </source>
</evidence>
<name>A0A511CXL3_9PSEU</name>
<proteinExistence type="predicted"/>
<dbReference type="InterPro" id="IPR058882">
    <property type="entry name" value="PglZ_C"/>
</dbReference>
<evidence type="ECO:0000313" key="6">
    <source>
        <dbReference type="Proteomes" id="UP000321328"/>
    </source>
</evidence>
<dbReference type="Pfam" id="PF25863">
    <property type="entry name" value="PglZ_C"/>
    <property type="match status" value="1"/>
</dbReference>
<evidence type="ECO:0008006" key="7">
    <source>
        <dbReference type="Google" id="ProtNLM"/>
    </source>
</evidence>
<sequence>MSTAEIASAGERAVLERVRSQLARVTEPHGLVIGIRTLEPPVWQSEPEQRIDERPVRIAACPSVLAVLDALAGADRAGVTVLLTDQPESELGDAVLARLHRGKLLEADRYTLLGDLLDARTLDPRIRAESWLVDALIALAGAEALPSVTGAAVSRRRAVGLVAAARLGVDPEQQDLPGLVAVFDETAVRSGWRVLGEAERAGLVTHLEELHGRGAGAVATLAQQRDDVLAELLVAAAITAAPASETRAAIALGGFTQSRFPTPRPTPADLTAAGRAAVEHTRRATSARVSQQIRRAEALLDELDAAAVATYSDVLPRGFGERLAHAATSLEAPALTALEAHVEARAQQHRVSRVRAALRLQRWLDTRPTADYRTTGEALAHHARELAWVDRALAQVRAGDADPRVAAVLTRVAAQAGPARTRFDSAFVARLAVAPDTPAESLAVETLLPTVVGPLAHTRGVLLVVVDGMSGAVAGDLAERLTDHRSGWTEIVRSADGGREAVLAALPSETRFSRASLFLAALSVGGQSDERAAFAAHPFWPPGGAVLIHKAGLAPRNGGDLGPELETALAPAEGSPRVIGVVLNAVDDALGKGRQSIDPAWRPQDIPGLPQLLDRAATAGRVVVLTSDHGHVLEHGSQLRNHSGGGARWRPATEPVGPDEVMVAGPRMLSGDGRAVLAATDGLRYGARAYGYHGGATLAEVAIPLLVLLPPGVDVPPGWRQTRGAPEWWTGAAATPASEPAPAPRSAETTKTRKKPSAQGEGLFARPAPAPRPARRSGRGAALLASPIFQAAHAEMPANRVPAPAVFAAVVDALVKAGGRLPSAAVLAAANSPGRNPRGLVTAMGRVLNRDSYAVLTPVDGGRAVALDLALLDEQFPPKRS</sequence>
<feature type="compositionally biased region" description="Low complexity" evidence="1">
    <location>
        <begin position="733"/>
        <end position="749"/>
    </location>
</feature>
<dbReference type="InterPro" id="IPR047992">
    <property type="entry name" value="BREX_PglZ"/>
</dbReference>
<dbReference type="Pfam" id="PF25862">
    <property type="entry name" value="PglZ_1st"/>
    <property type="match status" value="1"/>
</dbReference>
<dbReference type="EMBL" id="BJVI01000007">
    <property type="protein sequence ID" value="GEL17285.1"/>
    <property type="molecule type" value="Genomic_DNA"/>
</dbReference>